<keyword evidence="10" id="KW-1185">Reference proteome</keyword>
<dbReference type="InterPro" id="IPR013320">
    <property type="entry name" value="ConA-like_dom_sf"/>
</dbReference>
<keyword evidence="7" id="KW-0732">Signal</keyword>
<dbReference type="Pfam" id="PF04616">
    <property type="entry name" value="Glyco_hydro_43"/>
    <property type="match status" value="1"/>
</dbReference>
<comment type="caution">
    <text evidence="9">The sequence shown here is derived from an EMBL/GenBank/DDBJ whole genome shotgun (WGS) entry which is preliminary data.</text>
</comment>
<comment type="similarity">
    <text evidence="1 6">Belongs to the glycosyl hydrolase 43 family.</text>
</comment>
<evidence type="ECO:0000256" key="7">
    <source>
        <dbReference type="SAM" id="SignalP"/>
    </source>
</evidence>
<dbReference type="InterPro" id="IPR041542">
    <property type="entry name" value="GH43_C2"/>
</dbReference>
<dbReference type="SUPFAM" id="SSF75005">
    <property type="entry name" value="Arabinanase/levansucrase/invertase"/>
    <property type="match status" value="1"/>
</dbReference>
<evidence type="ECO:0000313" key="9">
    <source>
        <dbReference type="EMBL" id="CAI6336715.1"/>
    </source>
</evidence>
<dbReference type="Proteomes" id="UP001152607">
    <property type="component" value="Unassembled WGS sequence"/>
</dbReference>
<name>A0A9W4UIQ5_9PLEO</name>
<feature type="active site" description="Proton acceptor" evidence="4">
    <location>
        <position position="36"/>
    </location>
</feature>
<dbReference type="Gene3D" id="2.60.120.200">
    <property type="match status" value="1"/>
</dbReference>
<dbReference type="EMBL" id="CAOQHR010000006">
    <property type="protein sequence ID" value="CAI6336715.1"/>
    <property type="molecule type" value="Genomic_DNA"/>
</dbReference>
<evidence type="ECO:0000256" key="5">
    <source>
        <dbReference type="PIRSR" id="PIRSR606710-2"/>
    </source>
</evidence>
<dbReference type="PANTHER" id="PTHR42812:SF17">
    <property type="entry name" value="BETA-XYLOSIDASE C-TERMINAL CONCANAVALIN A-LIKE DOMAIN-CONTAINING PROTEIN-RELATED"/>
    <property type="match status" value="1"/>
</dbReference>
<evidence type="ECO:0000259" key="8">
    <source>
        <dbReference type="Pfam" id="PF17851"/>
    </source>
</evidence>
<gene>
    <name evidence="9" type="ORF">PDIGIT_LOCUS9821</name>
</gene>
<dbReference type="AlphaFoldDB" id="A0A9W4UIQ5"/>
<evidence type="ECO:0000256" key="1">
    <source>
        <dbReference type="ARBA" id="ARBA00009865"/>
    </source>
</evidence>
<feature type="active site" description="Proton donor" evidence="4">
    <location>
        <position position="195"/>
    </location>
</feature>
<dbReference type="GO" id="GO:0004553">
    <property type="term" value="F:hydrolase activity, hydrolyzing O-glycosyl compounds"/>
    <property type="evidence" value="ECO:0007669"/>
    <property type="project" value="InterPro"/>
</dbReference>
<evidence type="ECO:0000313" key="10">
    <source>
        <dbReference type="Proteomes" id="UP001152607"/>
    </source>
</evidence>
<dbReference type="PANTHER" id="PTHR42812">
    <property type="entry name" value="BETA-XYLOSIDASE"/>
    <property type="match status" value="1"/>
</dbReference>
<dbReference type="InterPro" id="IPR006710">
    <property type="entry name" value="Glyco_hydro_43"/>
</dbReference>
<dbReference type="InterPro" id="IPR023296">
    <property type="entry name" value="Glyco_hydro_beta-prop_sf"/>
</dbReference>
<keyword evidence="3 6" id="KW-0326">Glycosidase</keyword>
<feature type="site" description="Important for catalytic activity, responsible for pKa modulation of the active site Glu and correct orientation of both the proton donor and substrate" evidence="5">
    <location>
        <position position="149"/>
    </location>
</feature>
<organism evidence="9 10">
    <name type="scientific">Periconia digitata</name>
    <dbReference type="NCBI Taxonomy" id="1303443"/>
    <lineage>
        <taxon>Eukaryota</taxon>
        <taxon>Fungi</taxon>
        <taxon>Dikarya</taxon>
        <taxon>Ascomycota</taxon>
        <taxon>Pezizomycotina</taxon>
        <taxon>Dothideomycetes</taxon>
        <taxon>Pleosporomycetidae</taxon>
        <taxon>Pleosporales</taxon>
        <taxon>Massarineae</taxon>
        <taxon>Periconiaceae</taxon>
        <taxon>Periconia</taxon>
    </lineage>
</organism>
<reference evidence="9" key="1">
    <citation type="submission" date="2023-01" db="EMBL/GenBank/DDBJ databases">
        <authorList>
            <person name="Van Ghelder C."/>
            <person name="Rancurel C."/>
        </authorList>
    </citation>
    <scope>NUCLEOTIDE SEQUENCE</scope>
    <source>
        <strain evidence="9">CNCM I-4278</strain>
    </source>
</reference>
<evidence type="ECO:0000256" key="6">
    <source>
        <dbReference type="RuleBase" id="RU361187"/>
    </source>
</evidence>
<dbReference type="Pfam" id="PF17851">
    <property type="entry name" value="GH43_C2"/>
    <property type="match status" value="1"/>
</dbReference>
<dbReference type="OrthoDB" id="408373at2759"/>
<feature type="domain" description="Beta-xylosidase C-terminal Concanavalin A-like" evidence="8">
    <location>
        <begin position="337"/>
        <end position="525"/>
    </location>
</feature>
<accession>A0A9W4UIQ5</accession>
<feature type="signal peptide" evidence="7">
    <location>
        <begin position="1"/>
        <end position="20"/>
    </location>
</feature>
<dbReference type="SUPFAM" id="SSF49899">
    <property type="entry name" value="Concanavalin A-like lectins/glucanases"/>
    <property type="match status" value="1"/>
</dbReference>
<dbReference type="CDD" id="cd18833">
    <property type="entry name" value="GH43_PcXyl-like"/>
    <property type="match status" value="1"/>
</dbReference>
<evidence type="ECO:0000256" key="4">
    <source>
        <dbReference type="PIRSR" id="PIRSR606710-1"/>
    </source>
</evidence>
<feature type="chain" id="PRO_5040785487" description="Beta-xylosidase C-terminal Concanavalin A-like domain-containing protein" evidence="7">
    <location>
        <begin position="21"/>
        <end position="564"/>
    </location>
</feature>
<keyword evidence="2 6" id="KW-0378">Hydrolase</keyword>
<protein>
    <recommendedName>
        <fullName evidence="8">Beta-xylosidase C-terminal Concanavalin A-like domain-containing protein</fullName>
    </recommendedName>
</protein>
<evidence type="ECO:0000256" key="3">
    <source>
        <dbReference type="ARBA" id="ARBA00023295"/>
    </source>
</evidence>
<dbReference type="Gene3D" id="2.115.10.20">
    <property type="entry name" value="Glycosyl hydrolase domain, family 43"/>
    <property type="match status" value="1"/>
</dbReference>
<proteinExistence type="inferred from homology"/>
<sequence length="564" mass="61577">MWSLRSSLTALLASTSTVLAQNSTYLNPVLPGWHSDPSCTQVDGTFYCVTSTFIAFPGLAIYASKDLIDYKHISHAWNRESQLPGYSYATKGQQEGMYAATIRYHEGVFYVICEYLGAGQLAGVLFKSTDPYDDASWSDPVRFEAPKIDPDLFWDDDGKFYVATQGVILQEMNIETGEMGPVTSLWNGTGGVWPEGPHIFKRDGWYYLMIAEGGTSWDHAVTMARAKTVTGPYEPSPHNPHMTNRGTQEYFQTVGHADLFQDTEGAWWSVALATRVGPYGSNYPMGRETVLTPVTWNEGEWPVFQPVRGNMTGWPLPARSRDIPGDGPFNSDPDVYDFEEGSAIPRNLMYWRVPRDGAVEVTGEGLQLSLGRNNVAGSPGGSEPAAKAISFIGRRQTDSTFDFSVDLTFAPNAPEQEAGITAFLTQAANIQLGIIQKEDQLSFRFNATGKNTTTPLPAEWSGETIRLHIETPSPNQYAFSASLTAENSTKIAVGNGTGVELSGGTGSFVGTLIGVYATCNGAGSGLDCPEDAPKAYFNRWRYTGRSQYITAQDSVPSAQFNKAV</sequence>
<evidence type="ECO:0000256" key="2">
    <source>
        <dbReference type="ARBA" id="ARBA00022801"/>
    </source>
</evidence>
<dbReference type="InterPro" id="IPR051795">
    <property type="entry name" value="Glycosyl_Hydrlase_43"/>
</dbReference>
<dbReference type="GO" id="GO:0005975">
    <property type="term" value="P:carbohydrate metabolic process"/>
    <property type="evidence" value="ECO:0007669"/>
    <property type="project" value="InterPro"/>
</dbReference>